<reference evidence="4 5" key="1">
    <citation type="submission" date="2016-04" db="EMBL/GenBank/DDBJ databases">
        <title>Multiple horizontal gene transfer events from other fungi enriched the ability of the initially mycotrophic fungus Trichoderma (Ascomycota) to feed on dead plant biomass.</title>
        <authorList>
            <person name="Atanasova L."/>
            <person name="Chenthamara K."/>
            <person name="Zhang J."/>
            <person name="Grujic M."/>
            <person name="Henrissat B."/>
            <person name="Kuo A."/>
            <person name="Aertz A."/>
            <person name="Salamov A."/>
            <person name="Lipzen A."/>
            <person name="Labutti K."/>
            <person name="Barry K."/>
            <person name="Miao Y."/>
            <person name="Rahimi M.J."/>
            <person name="Shen Q."/>
            <person name="Grigoriev I.V."/>
            <person name="Kubicek C.P."/>
            <person name="Druzhinina I.S."/>
        </authorList>
    </citation>
    <scope>NUCLEOTIDE SEQUENCE [LARGE SCALE GENOMIC DNA]</scope>
    <source>
        <strain evidence="4 5">NJAU 4742</strain>
    </source>
</reference>
<organism evidence="4 5">
    <name type="scientific">Trichoderma guizhouense</name>
    <dbReference type="NCBI Taxonomy" id="1491466"/>
    <lineage>
        <taxon>Eukaryota</taxon>
        <taxon>Fungi</taxon>
        <taxon>Dikarya</taxon>
        <taxon>Ascomycota</taxon>
        <taxon>Pezizomycotina</taxon>
        <taxon>Sordariomycetes</taxon>
        <taxon>Hypocreomycetidae</taxon>
        <taxon>Hypocreales</taxon>
        <taxon>Hypocreaceae</taxon>
        <taxon>Trichoderma</taxon>
    </lineage>
</organism>
<dbReference type="InterPro" id="IPR053137">
    <property type="entry name" value="NLR-like"/>
</dbReference>
<dbReference type="AlphaFoldDB" id="A0A1T3CHA5"/>
<dbReference type="InterPro" id="IPR000845">
    <property type="entry name" value="Nucleoside_phosphorylase_d"/>
</dbReference>
<comment type="caution">
    <text evidence="4">The sequence shown here is derived from an EMBL/GenBank/DDBJ whole genome shotgun (WGS) entry which is preliminary data.</text>
</comment>
<dbReference type="PANTHER" id="PTHR46082:SF11">
    <property type="entry name" value="AAA+ ATPASE DOMAIN-CONTAINING PROTEIN-RELATED"/>
    <property type="match status" value="1"/>
</dbReference>
<name>A0A1T3CHA5_9HYPO</name>
<dbReference type="EMBL" id="LVVK01000017">
    <property type="protein sequence ID" value="OPB40468.1"/>
    <property type="molecule type" value="Genomic_DNA"/>
</dbReference>
<sequence>MSNSGCSGQKRHQQLENAFKGPPEAFRSKRRRTDNNMGRDLHVPDDYTVGWLCALPLELGAAKGMLDEEHEALPPRLGDSNNYTLGRIGQHNVVLACLPGYGIAMAASSARNMLHSFPKIQIGLMVGIGGGVPGSQSHDGADVRLGDVVVGERVIQHDMGKTERNGYFKRTGVDSQPPNHIVTAVNRLRGDHKLMPSKIPSILAEMFQRHPFMKEHYARPTTASDQLFDADYEHFEACDGGKAATCDNCNSSRRLARPTRRNEHPVIHYGKIASGNQVIKHGVTRDRVAGDLGALCFDMEAAGLADAGFRCLVVRGISDYADSHKNSRWQEYAAAAAAAFVDWLENGEETYWITDGLDEFIGDHDELIQLTRDLVACKHIKACVASRPWTVFQQVFGKRSNLMLQHLTVKDIEIVVRTTFNNNDDFRRMHSRNQQQAESFLTQIMNRSSGVFLWVRLVTQSLLRGISNGDKISDLQKRLDEIPENLEDLFQKILDTIEPRYRQQTAELFQIHRAHPSISALRMSFADEESHETWSDGAPEPLTMDEFVDRCDQIRRRIDSRTMGLLELDKHDKYTNQEYG</sequence>
<dbReference type="InterPro" id="IPR035994">
    <property type="entry name" value="Nucleoside_phosphorylase_sf"/>
</dbReference>
<dbReference type="SUPFAM" id="SSF53167">
    <property type="entry name" value="Purine and uridine phosphorylases"/>
    <property type="match status" value="1"/>
</dbReference>
<keyword evidence="5" id="KW-1185">Reference proteome</keyword>
<evidence type="ECO:0000259" key="2">
    <source>
        <dbReference type="Pfam" id="PF01048"/>
    </source>
</evidence>
<dbReference type="Gene3D" id="3.40.50.1580">
    <property type="entry name" value="Nucleoside phosphorylase domain"/>
    <property type="match status" value="1"/>
</dbReference>
<dbReference type="PANTHER" id="PTHR46082">
    <property type="entry name" value="ATP/GTP-BINDING PROTEIN-RELATED"/>
    <property type="match status" value="1"/>
</dbReference>
<feature type="domain" description="Nucleoside phosphorylase" evidence="2">
    <location>
        <begin position="49"/>
        <end position="335"/>
    </location>
</feature>
<gene>
    <name evidence="4" type="ORF">A0O28_0005470</name>
</gene>
<dbReference type="GO" id="GO:0009116">
    <property type="term" value="P:nucleoside metabolic process"/>
    <property type="evidence" value="ECO:0007669"/>
    <property type="project" value="InterPro"/>
</dbReference>
<evidence type="ECO:0000313" key="5">
    <source>
        <dbReference type="Proteomes" id="UP000191004"/>
    </source>
</evidence>
<evidence type="ECO:0000256" key="1">
    <source>
        <dbReference type="SAM" id="MobiDB-lite"/>
    </source>
</evidence>
<dbReference type="Proteomes" id="UP000191004">
    <property type="component" value="Unassembled WGS sequence"/>
</dbReference>
<accession>A0A1T3CHA5</accession>
<feature type="region of interest" description="Disordered" evidence="1">
    <location>
        <begin position="1"/>
        <end position="40"/>
    </location>
</feature>
<dbReference type="Pfam" id="PF01048">
    <property type="entry name" value="PNP_UDP_1"/>
    <property type="match status" value="1"/>
</dbReference>
<evidence type="ECO:0000259" key="3">
    <source>
        <dbReference type="Pfam" id="PF25053"/>
    </source>
</evidence>
<dbReference type="InterPro" id="IPR056693">
    <property type="entry name" value="DUF7791"/>
</dbReference>
<dbReference type="Pfam" id="PF25053">
    <property type="entry name" value="DUF7791"/>
    <property type="match status" value="1"/>
</dbReference>
<dbReference type="GO" id="GO:0003824">
    <property type="term" value="F:catalytic activity"/>
    <property type="evidence" value="ECO:0007669"/>
    <property type="project" value="InterPro"/>
</dbReference>
<protein>
    <submittedName>
        <fullName evidence="4">Uncharacterized protein</fullName>
    </submittedName>
</protein>
<feature type="domain" description="DUF7791" evidence="3">
    <location>
        <begin position="497"/>
        <end position="577"/>
    </location>
</feature>
<evidence type="ECO:0000313" key="4">
    <source>
        <dbReference type="EMBL" id="OPB40468.1"/>
    </source>
</evidence>
<proteinExistence type="predicted"/>